<name>A0AAW2SDQ2_9LAMI</name>
<evidence type="ECO:0000256" key="5">
    <source>
        <dbReference type="ARBA" id="ARBA00023159"/>
    </source>
</evidence>
<dbReference type="EMBL" id="JACGWM010000002">
    <property type="protein sequence ID" value="KAL0390625.1"/>
    <property type="molecule type" value="Genomic_DNA"/>
</dbReference>
<keyword evidence="6" id="KW-0804">Transcription</keyword>
<comment type="caution">
    <text evidence="11">The sequence shown here is derived from an EMBL/GenBank/DDBJ whole genome shotgun (WGS) entry which is preliminary data.</text>
</comment>
<dbReference type="SMART" id="SM00380">
    <property type="entry name" value="AP2"/>
    <property type="match status" value="1"/>
</dbReference>
<dbReference type="PANTHER" id="PTHR31839:SF42">
    <property type="entry name" value="DEHYDRATION-RESPONSIVE ELEMENT-BINDING PROTEIN 1F"/>
    <property type="match status" value="1"/>
</dbReference>
<keyword evidence="3" id="KW-0805">Transcription regulation</keyword>
<evidence type="ECO:0000256" key="4">
    <source>
        <dbReference type="ARBA" id="ARBA00023125"/>
    </source>
</evidence>
<evidence type="ECO:0000256" key="8">
    <source>
        <dbReference type="ARBA" id="ARBA00024343"/>
    </source>
</evidence>
<keyword evidence="4" id="KW-0238">DNA-binding</keyword>
<dbReference type="InterPro" id="IPR001471">
    <property type="entry name" value="AP2/ERF_dom"/>
</dbReference>
<dbReference type="InterPro" id="IPR045277">
    <property type="entry name" value="DRE1A-I"/>
</dbReference>
<feature type="region of interest" description="Disordered" evidence="9">
    <location>
        <begin position="152"/>
        <end position="187"/>
    </location>
</feature>
<dbReference type="Gene3D" id="3.30.730.10">
    <property type="entry name" value="AP2/ERF domain"/>
    <property type="match status" value="1"/>
</dbReference>
<gene>
    <name evidence="11" type="ORF">Scaly_0419600</name>
</gene>
<keyword evidence="7" id="KW-0539">Nucleus</keyword>
<reference evidence="11" key="1">
    <citation type="submission" date="2020-06" db="EMBL/GenBank/DDBJ databases">
        <authorList>
            <person name="Li T."/>
            <person name="Hu X."/>
            <person name="Zhang T."/>
            <person name="Song X."/>
            <person name="Zhang H."/>
            <person name="Dai N."/>
            <person name="Sheng W."/>
            <person name="Hou X."/>
            <person name="Wei L."/>
        </authorList>
    </citation>
    <scope>NUCLEOTIDE SEQUENCE</scope>
    <source>
        <strain evidence="11">KEN8</strain>
        <tissue evidence="11">Leaf</tissue>
    </source>
</reference>
<protein>
    <submittedName>
        <fullName evidence="11">Dehydration-responsive element-binding protein 1D</fullName>
    </submittedName>
</protein>
<dbReference type="SUPFAM" id="SSF54171">
    <property type="entry name" value="DNA-binding domain"/>
    <property type="match status" value="1"/>
</dbReference>
<feature type="compositionally biased region" description="Polar residues" evidence="9">
    <location>
        <begin position="152"/>
        <end position="161"/>
    </location>
</feature>
<evidence type="ECO:0000256" key="6">
    <source>
        <dbReference type="ARBA" id="ARBA00023163"/>
    </source>
</evidence>
<accession>A0AAW2SDQ2</accession>
<evidence type="ECO:0000256" key="9">
    <source>
        <dbReference type="SAM" id="MobiDB-lite"/>
    </source>
</evidence>
<feature type="domain" description="AP2/ERF" evidence="10">
    <location>
        <begin position="41"/>
        <end position="98"/>
    </location>
</feature>
<evidence type="ECO:0000256" key="7">
    <source>
        <dbReference type="ARBA" id="ARBA00023242"/>
    </source>
</evidence>
<dbReference type="GO" id="GO:0005634">
    <property type="term" value="C:nucleus"/>
    <property type="evidence" value="ECO:0007669"/>
    <property type="project" value="UniProtKB-SubCell"/>
</dbReference>
<dbReference type="InterPro" id="IPR036955">
    <property type="entry name" value="AP2/ERF_dom_sf"/>
</dbReference>
<dbReference type="PROSITE" id="PS51032">
    <property type="entry name" value="AP2_ERF"/>
    <property type="match status" value="1"/>
</dbReference>
<comment type="subcellular location">
    <subcellularLocation>
        <location evidence="1">Nucleus</location>
    </subcellularLocation>
</comment>
<dbReference type="GO" id="GO:0006952">
    <property type="term" value="P:defense response"/>
    <property type="evidence" value="ECO:0007669"/>
    <property type="project" value="UniProtKB-KW"/>
</dbReference>
<keyword evidence="2" id="KW-0611">Plant defense</keyword>
<evidence type="ECO:0000256" key="1">
    <source>
        <dbReference type="ARBA" id="ARBA00004123"/>
    </source>
</evidence>
<dbReference type="PANTHER" id="PTHR31839">
    <property type="entry name" value="DEHYDRATION-RESPONSIVE ELEMENT-BINDING PROTEIN 1D"/>
    <property type="match status" value="1"/>
</dbReference>
<proteinExistence type="inferred from homology"/>
<dbReference type="CDD" id="cd00018">
    <property type="entry name" value="AP2"/>
    <property type="match status" value="1"/>
</dbReference>
<feature type="compositionally biased region" description="Basic and acidic residues" evidence="9">
    <location>
        <begin position="162"/>
        <end position="182"/>
    </location>
</feature>
<comment type="similarity">
    <text evidence="8">Belongs to the AP2/ERF transcription factor family. ERF subfamily.</text>
</comment>
<dbReference type="InterPro" id="IPR016177">
    <property type="entry name" value="DNA-bd_dom_sf"/>
</dbReference>
<evidence type="ECO:0000256" key="3">
    <source>
        <dbReference type="ARBA" id="ARBA00023015"/>
    </source>
</evidence>
<dbReference type="GO" id="GO:0003700">
    <property type="term" value="F:DNA-binding transcription factor activity"/>
    <property type="evidence" value="ECO:0007669"/>
    <property type="project" value="InterPro"/>
</dbReference>
<evidence type="ECO:0000313" key="11">
    <source>
        <dbReference type="EMBL" id="KAL0390625.1"/>
    </source>
</evidence>
<reference evidence="11" key="2">
    <citation type="journal article" date="2024" name="Plant">
        <title>Genomic evolution and insights into agronomic trait innovations of Sesamum species.</title>
        <authorList>
            <person name="Miao H."/>
            <person name="Wang L."/>
            <person name="Qu L."/>
            <person name="Liu H."/>
            <person name="Sun Y."/>
            <person name="Le M."/>
            <person name="Wang Q."/>
            <person name="Wei S."/>
            <person name="Zheng Y."/>
            <person name="Lin W."/>
            <person name="Duan Y."/>
            <person name="Cao H."/>
            <person name="Xiong S."/>
            <person name="Wang X."/>
            <person name="Wei L."/>
            <person name="Li C."/>
            <person name="Ma Q."/>
            <person name="Ju M."/>
            <person name="Zhao R."/>
            <person name="Li G."/>
            <person name="Mu C."/>
            <person name="Tian Q."/>
            <person name="Mei H."/>
            <person name="Zhang T."/>
            <person name="Gao T."/>
            <person name="Zhang H."/>
        </authorList>
    </citation>
    <scope>NUCLEOTIDE SEQUENCE</scope>
    <source>
        <strain evidence="11">KEN8</strain>
    </source>
</reference>
<dbReference type="GO" id="GO:0003677">
    <property type="term" value="F:DNA binding"/>
    <property type="evidence" value="ECO:0007669"/>
    <property type="project" value="UniProtKB-KW"/>
</dbReference>
<dbReference type="Pfam" id="PF00847">
    <property type="entry name" value="AP2"/>
    <property type="match status" value="1"/>
</dbReference>
<sequence length="260" mass="28998">MDFEDMRANSSSSSSSSLQMLAPKPKKSSGRRVFKETRHPVYRGVRRRSRGKWVCEVREPNTKSKIWLGTFSTPEMAAVAHDVAAIALRGDNAMLNFPGSAHHLPRPYSSSHQDIQSAAAQAAREFSSSSSISLMLMSENASDRSGIQDTLLSSDSLNAEITDQKKIDEAGDGESERDHGEDEGNIGYRDGFVDEEALFNMPALLDSMAEGMLLTPPAMKKGFNWSSRDEDDEMDLTLWGSNWPLDYRIWNKCTWYTSCL</sequence>
<dbReference type="FunFam" id="3.30.730.10:FF:000001">
    <property type="entry name" value="Ethylene-responsive transcription factor 2"/>
    <property type="match status" value="1"/>
</dbReference>
<evidence type="ECO:0000256" key="2">
    <source>
        <dbReference type="ARBA" id="ARBA00022821"/>
    </source>
</evidence>
<keyword evidence="5" id="KW-0010">Activator</keyword>
<dbReference type="AlphaFoldDB" id="A0AAW2SDQ2"/>
<feature type="region of interest" description="Disordered" evidence="9">
    <location>
        <begin position="1"/>
        <end position="38"/>
    </location>
</feature>
<dbReference type="PRINTS" id="PR00367">
    <property type="entry name" value="ETHRSPELEMNT"/>
</dbReference>
<organism evidence="11">
    <name type="scientific">Sesamum calycinum</name>
    <dbReference type="NCBI Taxonomy" id="2727403"/>
    <lineage>
        <taxon>Eukaryota</taxon>
        <taxon>Viridiplantae</taxon>
        <taxon>Streptophyta</taxon>
        <taxon>Embryophyta</taxon>
        <taxon>Tracheophyta</taxon>
        <taxon>Spermatophyta</taxon>
        <taxon>Magnoliopsida</taxon>
        <taxon>eudicotyledons</taxon>
        <taxon>Gunneridae</taxon>
        <taxon>Pentapetalae</taxon>
        <taxon>asterids</taxon>
        <taxon>lamiids</taxon>
        <taxon>Lamiales</taxon>
        <taxon>Pedaliaceae</taxon>
        <taxon>Sesamum</taxon>
    </lineage>
</organism>
<evidence type="ECO:0000259" key="10">
    <source>
        <dbReference type="PROSITE" id="PS51032"/>
    </source>
</evidence>